<dbReference type="KEGG" id="gai:IMCC3135_07620"/>
<dbReference type="Proteomes" id="UP000250079">
    <property type="component" value="Chromosome"/>
</dbReference>
<dbReference type="EMBL" id="CP018632">
    <property type="protein sequence ID" value="ASJ71629.1"/>
    <property type="molecule type" value="Genomic_DNA"/>
</dbReference>
<sequence length="38" mass="4422">MMANKLAGPFLQNSLHSQKTLFQRRERLRMFGASVLED</sequence>
<organism evidence="1 2">
    <name type="scientific">Granulosicoccus antarcticus IMCC3135</name>
    <dbReference type="NCBI Taxonomy" id="1192854"/>
    <lineage>
        <taxon>Bacteria</taxon>
        <taxon>Pseudomonadati</taxon>
        <taxon>Pseudomonadota</taxon>
        <taxon>Gammaproteobacteria</taxon>
        <taxon>Chromatiales</taxon>
        <taxon>Granulosicoccaceae</taxon>
        <taxon>Granulosicoccus</taxon>
    </lineage>
</organism>
<proteinExistence type="predicted"/>
<accession>A0A2Z2NKD2</accession>
<reference evidence="1 2" key="1">
    <citation type="submission" date="2016-12" db="EMBL/GenBank/DDBJ databases">
        <authorList>
            <person name="Song W.-J."/>
            <person name="Kurnit D.M."/>
        </authorList>
    </citation>
    <scope>NUCLEOTIDE SEQUENCE [LARGE SCALE GENOMIC DNA]</scope>
    <source>
        <strain evidence="1 2">IMCC3135</strain>
    </source>
</reference>
<protein>
    <submittedName>
        <fullName evidence="1">Uncharacterized protein</fullName>
    </submittedName>
</protein>
<keyword evidence="2" id="KW-1185">Reference proteome</keyword>
<name>A0A2Z2NKD2_9GAMM</name>
<evidence type="ECO:0000313" key="2">
    <source>
        <dbReference type="Proteomes" id="UP000250079"/>
    </source>
</evidence>
<evidence type="ECO:0000313" key="1">
    <source>
        <dbReference type="EMBL" id="ASJ71629.1"/>
    </source>
</evidence>
<gene>
    <name evidence="1" type="ORF">IMCC3135_07620</name>
</gene>
<dbReference type="AlphaFoldDB" id="A0A2Z2NKD2"/>